<reference evidence="2" key="1">
    <citation type="submission" date="2018-07" db="EMBL/GenBank/DDBJ databases">
        <authorList>
            <consortium name="PulseNet: The National Subtyping Network for Foodborne Disease Surveillance"/>
            <person name="Tarr C.L."/>
            <person name="Trees E."/>
            <person name="Katz L.S."/>
            <person name="Carleton-Romer H.A."/>
            <person name="Stroika S."/>
            <person name="Kucerova Z."/>
            <person name="Roache K.F."/>
            <person name="Sabol A.L."/>
            <person name="Besser J."/>
            <person name="Gerner-Smidt P."/>
        </authorList>
    </citation>
    <scope>NUCLEOTIDE SEQUENCE</scope>
    <source>
        <strain evidence="2">PNUSAS018280</strain>
    </source>
</reference>
<evidence type="ECO:0000256" key="1">
    <source>
        <dbReference type="SAM" id="Phobius"/>
    </source>
</evidence>
<keyword evidence="1" id="KW-1133">Transmembrane helix</keyword>
<proteinExistence type="predicted"/>
<evidence type="ECO:0000313" key="2">
    <source>
        <dbReference type="EMBL" id="EBT2270687.1"/>
    </source>
</evidence>
<feature type="transmembrane region" description="Helical" evidence="1">
    <location>
        <begin position="116"/>
        <end position="139"/>
    </location>
</feature>
<gene>
    <name evidence="2" type="ORF">CI531_19595</name>
</gene>
<feature type="transmembrane region" description="Helical" evidence="1">
    <location>
        <begin position="20"/>
        <end position="41"/>
    </location>
</feature>
<keyword evidence="1" id="KW-0472">Membrane</keyword>
<dbReference type="EMBL" id="AAGYBI010000039">
    <property type="protein sequence ID" value="EBT2270687.1"/>
    <property type="molecule type" value="Genomic_DNA"/>
</dbReference>
<protein>
    <submittedName>
        <fullName evidence="2">Uncharacterized protein</fullName>
    </submittedName>
</protein>
<keyword evidence="1" id="KW-0812">Transmembrane</keyword>
<name>A0A5V1PI05_SALER</name>
<accession>A0A5V1PI05</accession>
<organism evidence="2">
    <name type="scientific">Salmonella enterica</name>
    <name type="common">Salmonella choleraesuis</name>
    <dbReference type="NCBI Taxonomy" id="28901"/>
    <lineage>
        <taxon>Bacteria</taxon>
        <taxon>Pseudomonadati</taxon>
        <taxon>Pseudomonadota</taxon>
        <taxon>Gammaproteobacteria</taxon>
        <taxon>Enterobacterales</taxon>
        <taxon>Enterobacteriaceae</taxon>
        <taxon>Salmonella</taxon>
    </lineage>
</organism>
<sequence length="151" mass="17193">MDDKAIKEISYFSYSVYRAVFFSLVTAPAIALFVGFVFLSFNNSIAGTFLSEARNYVADTPADKVRVCLFKKQVQQVGVMESPELPPPSVYKEKCMTTLIDVSDWQQSADSTIRQFYWNIVFLGFLIWCILNVNFSVVMGKIKTAKNRKEL</sequence>
<dbReference type="AlphaFoldDB" id="A0A5V1PI05"/>
<comment type="caution">
    <text evidence="2">The sequence shown here is derived from an EMBL/GenBank/DDBJ whole genome shotgun (WGS) entry which is preliminary data.</text>
</comment>